<dbReference type="EMBL" id="AZCU01000001">
    <property type="protein sequence ID" value="KRK26989.1"/>
    <property type="molecule type" value="Genomic_DNA"/>
</dbReference>
<reference evidence="1 2" key="1">
    <citation type="journal article" date="2015" name="Genome Announc.">
        <title>Expanding the biotechnology potential of lactobacilli through comparative genomics of 213 strains and associated genera.</title>
        <authorList>
            <person name="Sun Z."/>
            <person name="Harris H.M."/>
            <person name="McCann A."/>
            <person name="Guo C."/>
            <person name="Argimon S."/>
            <person name="Zhang W."/>
            <person name="Yang X."/>
            <person name="Jeffery I.B."/>
            <person name="Cooney J.C."/>
            <person name="Kagawa T.F."/>
            <person name="Liu W."/>
            <person name="Song Y."/>
            <person name="Salvetti E."/>
            <person name="Wrobel A."/>
            <person name="Rasinkangas P."/>
            <person name="Parkhill J."/>
            <person name="Rea M.C."/>
            <person name="O'Sullivan O."/>
            <person name="Ritari J."/>
            <person name="Douillard F.P."/>
            <person name="Paul Ross R."/>
            <person name="Yang R."/>
            <person name="Briner A.E."/>
            <person name="Felis G.E."/>
            <person name="de Vos W.M."/>
            <person name="Barrangou R."/>
            <person name="Klaenhammer T.R."/>
            <person name="Caufield P.W."/>
            <person name="Cui Y."/>
            <person name="Zhang H."/>
            <person name="O'Toole P.W."/>
        </authorList>
    </citation>
    <scope>NUCLEOTIDE SEQUENCE [LARGE SCALE GENOMIC DNA]</scope>
    <source>
        <strain evidence="1 2">DSM 20314</strain>
    </source>
</reference>
<proteinExistence type="predicted"/>
<gene>
    <name evidence="1" type="ORF">FD24_GL000129</name>
</gene>
<name>A0A837RFJ7_LACPE</name>
<protein>
    <submittedName>
        <fullName evidence="1">Uncharacterized protein</fullName>
    </submittedName>
</protein>
<sequence>MIEKKEVDAIMAKYNHDFALFSQQATRKEYKTVLHYVAQQANKKQRQVAGLE</sequence>
<comment type="caution">
    <text evidence="1">The sequence shown here is derived from an EMBL/GenBank/DDBJ whole genome shotgun (WGS) entry which is preliminary data.</text>
</comment>
<evidence type="ECO:0000313" key="1">
    <source>
        <dbReference type="EMBL" id="KRK26989.1"/>
    </source>
</evidence>
<organism evidence="1 2">
    <name type="scientific">Lactiplantibacillus pentosus DSM 20314</name>
    <dbReference type="NCBI Taxonomy" id="1423791"/>
    <lineage>
        <taxon>Bacteria</taxon>
        <taxon>Bacillati</taxon>
        <taxon>Bacillota</taxon>
        <taxon>Bacilli</taxon>
        <taxon>Lactobacillales</taxon>
        <taxon>Lactobacillaceae</taxon>
        <taxon>Lactiplantibacillus</taxon>
    </lineage>
</organism>
<dbReference type="AlphaFoldDB" id="A0A837RFJ7"/>
<dbReference type="GeneID" id="49395637"/>
<dbReference type="RefSeq" id="WP_088769875.1">
    <property type="nucleotide sequence ID" value="NZ_AZCU01000001.1"/>
</dbReference>
<accession>A0A837RFJ7</accession>
<dbReference type="Proteomes" id="UP000051020">
    <property type="component" value="Unassembled WGS sequence"/>
</dbReference>
<evidence type="ECO:0000313" key="2">
    <source>
        <dbReference type="Proteomes" id="UP000051020"/>
    </source>
</evidence>